<dbReference type="EMBL" id="JBAMIC010000007">
    <property type="protein sequence ID" value="KAK7105563.1"/>
    <property type="molecule type" value="Genomic_DNA"/>
</dbReference>
<name>A0AAN9BG78_9CAEN</name>
<feature type="transmembrane region" description="Helical" evidence="1">
    <location>
        <begin position="20"/>
        <end position="40"/>
    </location>
</feature>
<dbReference type="AlphaFoldDB" id="A0AAN9BG78"/>
<organism evidence="2 3">
    <name type="scientific">Littorina saxatilis</name>
    <dbReference type="NCBI Taxonomy" id="31220"/>
    <lineage>
        <taxon>Eukaryota</taxon>
        <taxon>Metazoa</taxon>
        <taxon>Spiralia</taxon>
        <taxon>Lophotrochozoa</taxon>
        <taxon>Mollusca</taxon>
        <taxon>Gastropoda</taxon>
        <taxon>Caenogastropoda</taxon>
        <taxon>Littorinimorpha</taxon>
        <taxon>Littorinoidea</taxon>
        <taxon>Littorinidae</taxon>
        <taxon>Littorina</taxon>
    </lineage>
</organism>
<keyword evidence="1" id="KW-0812">Transmembrane</keyword>
<evidence type="ECO:0000313" key="2">
    <source>
        <dbReference type="EMBL" id="KAK7105563.1"/>
    </source>
</evidence>
<reference evidence="2 3" key="1">
    <citation type="submission" date="2024-02" db="EMBL/GenBank/DDBJ databases">
        <title>Chromosome-scale genome assembly of the rough periwinkle Littorina saxatilis.</title>
        <authorList>
            <person name="De Jode A."/>
            <person name="Faria R."/>
            <person name="Formenti G."/>
            <person name="Sims Y."/>
            <person name="Smith T.P."/>
            <person name="Tracey A."/>
            <person name="Wood J.M.D."/>
            <person name="Zagrodzka Z.B."/>
            <person name="Johannesson K."/>
            <person name="Butlin R.K."/>
            <person name="Leder E.H."/>
        </authorList>
    </citation>
    <scope>NUCLEOTIDE SEQUENCE [LARGE SCALE GENOMIC DNA]</scope>
    <source>
        <strain evidence="2">Snail1</strain>
        <tissue evidence="2">Muscle</tissue>
    </source>
</reference>
<accession>A0AAN9BG78</accession>
<evidence type="ECO:0000313" key="3">
    <source>
        <dbReference type="Proteomes" id="UP001374579"/>
    </source>
</evidence>
<gene>
    <name evidence="2" type="ORF">V1264_016927</name>
</gene>
<feature type="transmembrane region" description="Helical" evidence="1">
    <location>
        <begin position="217"/>
        <end position="241"/>
    </location>
</feature>
<comment type="caution">
    <text evidence="2">The sequence shown here is derived from an EMBL/GenBank/DDBJ whole genome shotgun (WGS) entry which is preliminary data.</text>
</comment>
<keyword evidence="1" id="KW-0472">Membrane</keyword>
<dbReference type="Proteomes" id="UP001374579">
    <property type="component" value="Unassembled WGS sequence"/>
</dbReference>
<proteinExistence type="predicted"/>
<evidence type="ECO:0000256" key="1">
    <source>
        <dbReference type="SAM" id="Phobius"/>
    </source>
</evidence>
<protein>
    <submittedName>
        <fullName evidence="2">Uncharacterized protein</fullName>
    </submittedName>
</protein>
<keyword evidence="3" id="KW-1185">Reference proteome</keyword>
<sequence>MPEDVHKPWSAIDRRDETEAASTIMHLLMAFQLPVIVWFASVMSLDDSVCAFFEKKDAYVADDGDNVITDFNICPDISLSFVRAYQGSEPGFARPKCRIPFTGGTCNFTAPYCSCSKRTFSLTVEINSSDCAQWYIHGDLENDGSLNKTVQICPNQYRTSQSTSTETDASTRLAVTDISTGFPRNPTHTDTSTIKTTLHQTTNGGEGQGDSLKAVSILGGVVGFVLLIVAVLAVCVGILFWKRGRSRRLPPPPPAPHNVRRAVHCGSQALSTHGHEYDEIPDDVDMNKSESSLASVHSLPVSDSSMSDDCLHHIACPSSDSSLPEDYLNPVASAWDVVTTIKEENSSSSSEAVMYAKERITFKKKYTKKITSVQVEPPVKMP</sequence>
<keyword evidence="1" id="KW-1133">Transmembrane helix</keyword>